<dbReference type="Proteomes" id="UP001203297">
    <property type="component" value="Unassembled WGS sequence"/>
</dbReference>
<protein>
    <submittedName>
        <fullName evidence="1">Uncharacterized protein</fullName>
    </submittedName>
</protein>
<dbReference type="EMBL" id="WTXG01000020">
    <property type="protein sequence ID" value="KAI0299990.1"/>
    <property type="molecule type" value="Genomic_DNA"/>
</dbReference>
<sequence>MGAYYDEIEIEDMAWDEEMRVFHYPVHVVTASKFRASSLQITRTSRRVLVVVL</sequence>
<name>A0AAD4QN24_9AGAM</name>
<dbReference type="AlphaFoldDB" id="A0AAD4QN24"/>
<proteinExistence type="predicted"/>
<gene>
    <name evidence="1" type="ORF">B0F90DRAFT_567849</name>
</gene>
<evidence type="ECO:0000313" key="2">
    <source>
        <dbReference type="Proteomes" id="UP001203297"/>
    </source>
</evidence>
<comment type="caution">
    <text evidence="1">The sequence shown here is derived from an EMBL/GenBank/DDBJ whole genome shotgun (WGS) entry which is preliminary data.</text>
</comment>
<accession>A0AAD4QN24</accession>
<dbReference type="SUPFAM" id="SSF144217">
    <property type="entry name" value="CSL zinc finger"/>
    <property type="match status" value="1"/>
</dbReference>
<reference evidence="1" key="1">
    <citation type="journal article" date="2022" name="New Phytol.">
        <title>Evolutionary transition to the ectomycorrhizal habit in the genomes of a hyperdiverse lineage of mushroom-forming fungi.</title>
        <authorList>
            <person name="Looney B."/>
            <person name="Miyauchi S."/>
            <person name="Morin E."/>
            <person name="Drula E."/>
            <person name="Courty P.E."/>
            <person name="Kohler A."/>
            <person name="Kuo A."/>
            <person name="LaButti K."/>
            <person name="Pangilinan J."/>
            <person name="Lipzen A."/>
            <person name="Riley R."/>
            <person name="Andreopoulos W."/>
            <person name="He G."/>
            <person name="Johnson J."/>
            <person name="Nolan M."/>
            <person name="Tritt A."/>
            <person name="Barry K.W."/>
            <person name="Grigoriev I.V."/>
            <person name="Nagy L.G."/>
            <person name="Hibbett D."/>
            <person name="Henrissat B."/>
            <person name="Matheny P.B."/>
            <person name="Labbe J."/>
            <person name="Martin F.M."/>
        </authorList>
    </citation>
    <scope>NUCLEOTIDE SEQUENCE</scope>
    <source>
        <strain evidence="1">BPL690</strain>
    </source>
</reference>
<evidence type="ECO:0000313" key="1">
    <source>
        <dbReference type="EMBL" id="KAI0299990.1"/>
    </source>
</evidence>
<dbReference type="InterPro" id="IPR036671">
    <property type="entry name" value="DPH_MB_sf"/>
</dbReference>
<keyword evidence="2" id="KW-1185">Reference proteome</keyword>
<organism evidence="1 2">
    <name type="scientific">Multifurca ochricompacta</name>
    <dbReference type="NCBI Taxonomy" id="376703"/>
    <lineage>
        <taxon>Eukaryota</taxon>
        <taxon>Fungi</taxon>
        <taxon>Dikarya</taxon>
        <taxon>Basidiomycota</taxon>
        <taxon>Agaricomycotina</taxon>
        <taxon>Agaricomycetes</taxon>
        <taxon>Russulales</taxon>
        <taxon>Russulaceae</taxon>
        <taxon>Multifurca</taxon>
    </lineage>
</organism>